<protein>
    <submittedName>
        <fullName evidence="2">Uncharacterized protein</fullName>
    </submittedName>
</protein>
<feature type="transmembrane region" description="Helical" evidence="1">
    <location>
        <begin position="7"/>
        <end position="28"/>
    </location>
</feature>
<organism evidence="2 3">
    <name type="scientific">Aerosakkonema funiforme FACHB-1375</name>
    <dbReference type="NCBI Taxonomy" id="2949571"/>
    <lineage>
        <taxon>Bacteria</taxon>
        <taxon>Bacillati</taxon>
        <taxon>Cyanobacteriota</taxon>
        <taxon>Cyanophyceae</taxon>
        <taxon>Oscillatoriophycideae</taxon>
        <taxon>Aerosakkonematales</taxon>
        <taxon>Aerosakkonemataceae</taxon>
        <taxon>Aerosakkonema</taxon>
    </lineage>
</organism>
<keyword evidence="3" id="KW-1185">Reference proteome</keyword>
<dbReference type="EMBL" id="JACJPW010000134">
    <property type="protein sequence ID" value="MBD2185652.1"/>
    <property type="molecule type" value="Genomic_DNA"/>
</dbReference>
<keyword evidence="1" id="KW-1133">Transmembrane helix</keyword>
<keyword evidence="1" id="KW-0472">Membrane</keyword>
<proteinExistence type="predicted"/>
<evidence type="ECO:0000256" key="1">
    <source>
        <dbReference type="SAM" id="Phobius"/>
    </source>
</evidence>
<dbReference type="AlphaFoldDB" id="A0A926VMN3"/>
<name>A0A926VMN3_9CYAN</name>
<sequence>MQDRLPIGSNILAAIVFGTLAMMIPGHVNVEKDANAPQAIAPAVATNLRTLTR</sequence>
<dbReference type="Proteomes" id="UP000641646">
    <property type="component" value="Unassembled WGS sequence"/>
</dbReference>
<accession>A0A926VMN3</accession>
<reference evidence="2" key="2">
    <citation type="submission" date="2020-08" db="EMBL/GenBank/DDBJ databases">
        <authorList>
            <person name="Chen M."/>
            <person name="Teng W."/>
            <person name="Zhao L."/>
            <person name="Hu C."/>
            <person name="Zhou Y."/>
            <person name="Han B."/>
            <person name="Song L."/>
            <person name="Shu W."/>
        </authorList>
    </citation>
    <scope>NUCLEOTIDE SEQUENCE</scope>
    <source>
        <strain evidence="2">FACHB-1375</strain>
    </source>
</reference>
<keyword evidence="1" id="KW-0812">Transmembrane</keyword>
<comment type="caution">
    <text evidence="2">The sequence shown here is derived from an EMBL/GenBank/DDBJ whole genome shotgun (WGS) entry which is preliminary data.</text>
</comment>
<evidence type="ECO:0000313" key="3">
    <source>
        <dbReference type="Proteomes" id="UP000641646"/>
    </source>
</evidence>
<dbReference type="RefSeq" id="WP_190474167.1">
    <property type="nucleotide sequence ID" value="NZ_JACJPW010000134.1"/>
</dbReference>
<reference evidence="2" key="1">
    <citation type="journal article" date="2015" name="ISME J.">
        <title>Draft Genome Sequence of Streptomyces incarnatus NRRL8089, which Produces the Nucleoside Antibiotic Sinefungin.</title>
        <authorList>
            <person name="Oshima K."/>
            <person name="Hattori M."/>
            <person name="Shimizu H."/>
            <person name="Fukuda K."/>
            <person name="Nemoto M."/>
            <person name="Inagaki K."/>
            <person name="Tamura T."/>
        </authorList>
    </citation>
    <scope>NUCLEOTIDE SEQUENCE</scope>
    <source>
        <strain evidence="2">FACHB-1375</strain>
    </source>
</reference>
<evidence type="ECO:0000313" key="2">
    <source>
        <dbReference type="EMBL" id="MBD2185652.1"/>
    </source>
</evidence>
<gene>
    <name evidence="2" type="ORF">H6G03_32060</name>
</gene>